<dbReference type="STRING" id="1423351.A0A074RE67"/>
<organism evidence="2 3">
    <name type="scientific">Rhizoctonia solani 123E</name>
    <dbReference type="NCBI Taxonomy" id="1423351"/>
    <lineage>
        <taxon>Eukaryota</taxon>
        <taxon>Fungi</taxon>
        <taxon>Dikarya</taxon>
        <taxon>Basidiomycota</taxon>
        <taxon>Agaricomycotina</taxon>
        <taxon>Agaricomycetes</taxon>
        <taxon>Cantharellales</taxon>
        <taxon>Ceratobasidiaceae</taxon>
        <taxon>Rhizoctonia</taxon>
    </lineage>
</organism>
<evidence type="ECO:0000313" key="3">
    <source>
        <dbReference type="Proteomes" id="UP000027456"/>
    </source>
</evidence>
<dbReference type="PANTHER" id="PTHR35871:SF1">
    <property type="entry name" value="CXC1-LIKE CYSTEINE CLUSTER ASSOCIATED WITH KDZ TRANSPOSASES DOMAIN-CONTAINING PROTEIN"/>
    <property type="match status" value="1"/>
</dbReference>
<comment type="caution">
    <text evidence="2">The sequence shown here is derived from an EMBL/GenBank/DDBJ whole genome shotgun (WGS) entry which is preliminary data.</text>
</comment>
<name>A0A074RE67_9AGAM</name>
<keyword evidence="3" id="KW-1185">Reference proteome</keyword>
<dbReference type="HOGENOM" id="CLU_1190459_0_0_1"/>
<sequence length="233" mass="26564">MEHHSPTPIHEAPTQEEGPTLQEAKEAALVEPVDVDLLEGEDEDQQDKPFDVTLAQHLKQLLGIERNSKKPNPKRLLKFTMISDYNNLQKSYINMGHKLPSMLASNRIAEAKFVPTPAKPLYQHESWFARQLRVKAYHLVQFGLLPESNQGKGASHYSILCEEDVRQSILMYLRTLKTGMISPVKLRRAVNQEIFPGLGFTLSISKSTARRWILKLGYHPVKHSKGMYMDGHK</sequence>
<accession>A0A074RE67</accession>
<gene>
    <name evidence="2" type="ORF">V565_274930</name>
</gene>
<dbReference type="AlphaFoldDB" id="A0A074RE67"/>
<evidence type="ECO:0000256" key="1">
    <source>
        <dbReference type="SAM" id="MobiDB-lite"/>
    </source>
</evidence>
<evidence type="ECO:0000313" key="2">
    <source>
        <dbReference type="EMBL" id="KEP45431.1"/>
    </source>
</evidence>
<protein>
    <submittedName>
        <fullName evidence="2">Uncharacterized protein</fullName>
    </submittedName>
</protein>
<reference evidence="2 3" key="1">
    <citation type="submission" date="2013-12" db="EMBL/GenBank/DDBJ databases">
        <authorList>
            <person name="Cubeta M."/>
            <person name="Pakala S."/>
            <person name="Fedorova N."/>
            <person name="Thomas E."/>
            <person name="Dean R."/>
            <person name="Jabaji S."/>
            <person name="Neate S."/>
            <person name="Toda T."/>
            <person name="Tavantzis S."/>
            <person name="Vilgalys R."/>
            <person name="Bharathan N."/>
            <person name="Pakala S."/>
            <person name="Losada L.S."/>
            <person name="Zafar N."/>
            <person name="Nierman W."/>
        </authorList>
    </citation>
    <scope>NUCLEOTIDE SEQUENCE [LARGE SCALE GENOMIC DNA]</scope>
    <source>
        <strain evidence="2 3">123E</strain>
    </source>
</reference>
<dbReference type="Proteomes" id="UP000027456">
    <property type="component" value="Unassembled WGS sequence"/>
</dbReference>
<feature type="region of interest" description="Disordered" evidence="1">
    <location>
        <begin position="1"/>
        <end position="23"/>
    </location>
</feature>
<dbReference type="PANTHER" id="PTHR35871">
    <property type="entry name" value="EXPRESSED PROTEIN"/>
    <property type="match status" value="1"/>
</dbReference>
<dbReference type="EMBL" id="AZST01001822">
    <property type="protein sequence ID" value="KEP45431.1"/>
    <property type="molecule type" value="Genomic_DNA"/>
</dbReference>
<proteinExistence type="predicted"/>
<dbReference type="OrthoDB" id="2449121at2759"/>